<dbReference type="RefSeq" id="WP_373297388.1">
    <property type="nucleotide sequence ID" value="NZ_BMRL01000003.1"/>
</dbReference>
<reference evidence="3" key="1">
    <citation type="submission" date="2023-07" db="EMBL/GenBank/DDBJ databases">
        <title>Whole genome shotgun sequence of Streptomyces nojiriensis NBRC 13794.</title>
        <authorList>
            <person name="Komaki H."/>
            <person name="Tamura T."/>
        </authorList>
    </citation>
    <scope>NUCLEOTIDE SEQUENCE [LARGE SCALE GENOMIC DNA]</scope>
    <source>
        <strain evidence="3">NBRC 13794</strain>
    </source>
</reference>
<gene>
    <name evidence="2" type="ORF">Snoj_62990</name>
</gene>
<evidence type="ECO:0008006" key="4">
    <source>
        <dbReference type="Google" id="ProtNLM"/>
    </source>
</evidence>
<name>A0ABQ3SW65_9ACTN</name>
<dbReference type="Proteomes" id="UP000613974">
    <property type="component" value="Unassembled WGS sequence"/>
</dbReference>
<protein>
    <recommendedName>
        <fullName evidence="4">C2H2-type domain-containing protein</fullName>
    </recommendedName>
</protein>
<dbReference type="EMBL" id="BNEC01000005">
    <property type="protein sequence ID" value="GHI72381.1"/>
    <property type="molecule type" value="Genomic_DNA"/>
</dbReference>
<accession>A0ABQ3SW65</accession>
<dbReference type="GeneID" id="95590621"/>
<evidence type="ECO:0000313" key="3">
    <source>
        <dbReference type="Proteomes" id="UP000613974"/>
    </source>
</evidence>
<comment type="caution">
    <text evidence="2">The sequence shown here is derived from an EMBL/GenBank/DDBJ whole genome shotgun (WGS) entry which is preliminary data.</text>
</comment>
<evidence type="ECO:0000313" key="2">
    <source>
        <dbReference type="EMBL" id="GHI72381.1"/>
    </source>
</evidence>
<proteinExistence type="predicted"/>
<sequence length="164" mass="17529">MSEIADTPIPVPAAVPVAVTASDVHTVHEAYSFACMRCGYGWEQAYAIEHHVDGKGEPFIMYKVNDERVPSPLSNPTCLNCGGHVVRIMRAGQVSSVLGMIDHIYHHQIAPGIAGPVPAGANVPRTPKPRKPARSHASPGPVAADPAGERRGLLSRLKGLFRRS</sequence>
<keyword evidence="3" id="KW-1185">Reference proteome</keyword>
<feature type="region of interest" description="Disordered" evidence="1">
    <location>
        <begin position="116"/>
        <end position="164"/>
    </location>
</feature>
<organism evidence="2 3">
    <name type="scientific">Streptomyces nojiriensis</name>
    <dbReference type="NCBI Taxonomy" id="66374"/>
    <lineage>
        <taxon>Bacteria</taxon>
        <taxon>Bacillati</taxon>
        <taxon>Actinomycetota</taxon>
        <taxon>Actinomycetes</taxon>
        <taxon>Kitasatosporales</taxon>
        <taxon>Streptomycetaceae</taxon>
        <taxon>Streptomyces</taxon>
    </lineage>
</organism>
<evidence type="ECO:0000256" key="1">
    <source>
        <dbReference type="SAM" id="MobiDB-lite"/>
    </source>
</evidence>